<dbReference type="SMART" id="SM00091">
    <property type="entry name" value="PAS"/>
    <property type="match status" value="1"/>
</dbReference>
<dbReference type="InterPro" id="IPR000160">
    <property type="entry name" value="GGDEF_dom"/>
</dbReference>
<evidence type="ECO:0000259" key="4">
    <source>
        <dbReference type="PROSITE" id="PS50887"/>
    </source>
</evidence>
<accession>A0A5B8RAY3</accession>
<feature type="domain" description="GGDEF" evidence="4">
    <location>
        <begin position="301"/>
        <end position="434"/>
    </location>
</feature>
<dbReference type="NCBIfam" id="TIGR00254">
    <property type="entry name" value="GGDEF"/>
    <property type="match status" value="1"/>
</dbReference>
<dbReference type="CDD" id="cd00130">
    <property type="entry name" value="PAS"/>
    <property type="match status" value="1"/>
</dbReference>
<dbReference type="Pfam" id="PF00989">
    <property type="entry name" value="PAS"/>
    <property type="match status" value="1"/>
</dbReference>
<feature type="domain" description="EAL" evidence="3">
    <location>
        <begin position="442"/>
        <end position="691"/>
    </location>
</feature>
<dbReference type="AlphaFoldDB" id="A0A5B8RAY3"/>
<feature type="domain" description="Response regulatory" evidence="2">
    <location>
        <begin position="8"/>
        <end position="124"/>
    </location>
</feature>
<dbReference type="PROSITE" id="PS50883">
    <property type="entry name" value="EAL"/>
    <property type="match status" value="1"/>
</dbReference>
<dbReference type="InterPro" id="IPR001633">
    <property type="entry name" value="EAL_dom"/>
</dbReference>
<dbReference type="NCBIfam" id="TIGR00229">
    <property type="entry name" value="sensory_box"/>
    <property type="match status" value="1"/>
</dbReference>
<dbReference type="PANTHER" id="PTHR44757:SF2">
    <property type="entry name" value="BIOFILM ARCHITECTURE MAINTENANCE PROTEIN MBAA"/>
    <property type="match status" value="1"/>
</dbReference>
<dbReference type="InterPro" id="IPR043128">
    <property type="entry name" value="Rev_trsase/Diguanyl_cyclase"/>
</dbReference>
<dbReference type="PROSITE" id="PS50110">
    <property type="entry name" value="RESPONSE_REGULATORY"/>
    <property type="match status" value="1"/>
</dbReference>
<dbReference type="Pfam" id="PF00563">
    <property type="entry name" value="EAL"/>
    <property type="match status" value="1"/>
</dbReference>
<evidence type="ECO:0000259" key="3">
    <source>
        <dbReference type="PROSITE" id="PS50883"/>
    </source>
</evidence>
<sequence length="691" mass="74847">MPSDHTLRLLIAEDSLNDAERLVSVLRNVGYAVRPTRTDDGEALQAALHGQAQDILICAPGLTDLPLDEALRVIQQSGHDLGVLVLTEAEDPELRREVMAMGVADLVTKADPDHFRYVVDREFAALQARRAQRRLEAALSESERRCENLLESSRDAIAYVHDGMHIYANHAYAERFGLDDREEVEGMPLLDLIAPTEQADFRERFRAYARDGETSAEIATRLRDANGEERDAHVVLTEGSWDGEHATQILIRGQQQNDDALAERLEHLSRQDMLTGLLNRNHFLTHLGKRLTSNHAEEAGTQHGLLYLRIDRSDTIQHNLGIGALDQVIADTADCLEAQLPEGAAPARYADTAFVALLPGANVHDALAVAESVREAASRQTSDVDGHTVNKTVSVGIAMIGDNVATAEQAVNLAAEAMDQAAREGGDRVHLHQGAAEAGDDTSALGPRLEKALSDGLIECLYQPVVGLGDDAPARYQLHYRLSDDDGLVDQATLSKAAAEAGLATALDRYILDAGLRALAGQGGDGPSLFVPVCADSLADAGFETLVAAALDEHGLRPRQLIIELRESVAITQFMQIGRIAEAFSRAGIGLCLTEFGTGLDSFRILYNLPVGFVRLDPVLLEDLYAGRGADDHLNKLASAAHEAECLIIAEGLTEAVHIARLWQLNIDLMQGEFLQGPAPAMDYDFAGMVI</sequence>
<evidence type="ECO:0000256" key="1">
    <source>
        <dbReference type="SAM" id="Coils"/>
    </source>
</evidence>
<dbReference type="InterPro" id="IPR013767">
    <property type="entry name" value="PAS_fold"/>
</dbReference>
<gene>
    <name evidence="5" type="ORF">KBTEX_00870</name>
</gene>
<dbReference type="InterPro" id="IPR029787">
    <property type="entry name" value="Nucleotide_cyclase"/>
</dbReference>
<dbReference type="SMART" id="SM00052">
    <property type="entry name" value="EAL"/>
    <property type="match status" value="1"/>
</dbReference>
<dbReference type="SUPFAM" id="SSF55073">
    <property type="entry name" value="Nucleotide cyclase"/>
    <property type="match status" value="1"/>
</dbReference>
<name>A0A5B8RAY3_9ZZZZ</name>
<keyword evidence="1" id="KW-0175">Coiled coil</keyword>
<dbReference type="InterPro" id="IPR000014">
    <property type="entry name" value="PAS"/>
</dbReference>
<dbReference type="GO" id="GO:0000160">
    <property type="term" value="P:phosphorelay signal transduction system"/>
    <property type="evidence" value="ECO:0007669"/>
    <property type="project" value="InterPro"/>
</dbReference>
<feature type="coiled-coil region" evidence="1">
    <location>
        <begin position="121"/>
        <end position="152"/>
    </location>
</feature>
<dbReference type="PANTHER" id="PTHR44757">
    <property type="entry name" value="DIGUANYLATE CYCLASE DGCP"/>
    <property type="match status" value="1"/>
</dbReference>
<protein>
    <submittedName>
        <fullName evidence="5">Uncharacterized protein</fullName>
    </submittedName>
</protein>
<dbReference type="Pfam" id="PF00990">
    <property type="entry name" value="GGDEF"/>
    <property type="match status" value="1"/>
</dbReference>
<dbReference type="GO" id="GO:0006355">
    <property type="term" value="P:regulation of DNA-templated transcription"/>
    <property type="evidence" value="ECO:0007669"/>
    <property type="project" value="InterPro"/>
</dbReference>
<dbReference type="InterPro" id="IPR011006">
    <property type="entry name" value="CheY-like_superfamily"/>
</dbReference>
<dbReference type="PROSITE" id="PS50887">
    <property type="entry name" value="GGDEF"/>
    <property type="match status" value="1"/>
</dbReference>
<dbReference type="SUPFAM" id="SSF52172">
    <property type="entry name" value="CheY-like"/>
    <property type="match status" value="1"/>
</dbReference>
<dbReference type="Gene3D" id="3.30.70.270">
    <property type="match status" value="1"/>
</dbReference>
<dbReference type="CDD" id="cd01948">
    <property type="entry name" value="EAL"/>
    <property type="match status" value="1"/>
</dbReference>
<dbReference type="InterPro" id="IPR001789">
    <property type="entry name" value="Sig_transdc_resp-reg_receiver"/>
</dbReference>
<evidence type="ECO:0000313" key="5">
    <source>
        <dbReference type="EMBL" id="QEA04562.1"/>
    </source>
</evidence>
<dbReference type="CDD" id="cd01949">
    <property type="entry name" value="GGDEF"/>
    <property type="match status" value="1"/>
</dbReference>
<dbReference type="SUPFAM" id="SSF141868">
    <property type="entry name" value="EAL domain-like"/>
    <property type="match status" value="1"/>
</dbReference>
<dbReference type="Gene3D" id="3.20.20.450">
    <property type="entry name" value="EAL domain"/>
    <property type="match status" value="1"/>
</dbReference>
<proteinExistence type="predicted"/>
<dbReference type="Gene3D" id="3.30.450.20">
    <property type="entry name" value="PAS domain"/>
    <property type="match status" value="1"/>
</dbReference>
<dbReference type="InterPro" id="IPR035919">
    <property type="entry name" value="EAL_sf"/>
</dbReference>
<dbReference type="CDD" id="cd00156">
    <property type="entry name" value="REC"/>
    <property type="match status" value="1"/>
</dbReference>
<organism evidence="5">
    <name type="scientific">uncultured organism</name>
    <dbReference type="NCBI Taxonomy" id="155900"/>
    <lineage>
        <taxon>unclassified sequences</taxon>
        <taxon>environmental samples</taxon>
    </lineage>
</organism>
<dbReference type="SUPFAM" id="SSF55785">
    <property type="entry name" value="PYP-like sensor domain (PAS domain)"/>
    <property type="match status" value="1"/>
</dbReference>
<evidence type="ECO:0000259" key="2">
    <source>
        <dbReference type="PROSITE" id="PS50110"/>
    </source>
</evidence>
<dbReference type="Gene3D" id="3.40.50.2300">
    <property type="match status" value="1"/>
</dbReference>
<dbReference type="SMART" id="SM00267">
    <property type="entry name" value="GGDEF"/>
    <property type="match status" value="1"/>
</dbReference>
<dbReference type="InterPro" id="IPR035965">
    <property type="entry name" value="PAS-like_dom_sf"/>
</dbReference>
<dbReference type="InterPro" id="IPR052155">
    <property type="entry name" value="Biofilm_reg_signaling"/>
</dbReference>
<reference evidence="5" key="1">
    <citation type="submission" date="2019-06" db="EMBL/GenBank/DDBJ databases">
        <authorList>
            <person name="Murdoch R.W."/>
            <person name="Fathepure B."/>
        </authorList>
    </citation>
    <scope>NUCLEOTIDE SEQUENCE</scope>
</reference>
<dbReference type="EMBL" id="MN079085">
    <property type="protein sequence ID" value="QEA04562.1"/>
    <property type="molecule type" value="Genomic_DNA"/>
</dbReference>